<sequence length="79" mass="8117">MLKKFIVGSAVVAGFAALGLSSPAHAGDGWDSNAAEQSGNVNVCGNRTIGGIFITIIPLAPVTNSNNESTDCSFRVHQN</sequence>
<dbReference type="AlphaFoldDB" id="A0A2W2H8S9"/>
<evidence type="ECO:0000313" key="3">
    <source>
        <dbReference type="Proteomes" id="UP000248544"/>
    </source>
</evidence>
<protein>
    <recommendedName>
        <fullName evidence="4">Secreted protein</fullName>
    </recommendedName>
</protein>
<keyword evidence="3" id="KW-1185">Reference proteome</keyword>
<organism evidence="2 3">
    <name type="scientific">Spongiactinospora gelatinilytica</name>
    <dbReference type="NCBI Taxonomy" id="2666298"/>
    <lineage>
        <taxon>Bacteria</taxon>
        <taxon>Bacillati</taxon>
        <taxon>Actinomycetota</taxon>
        <taxon>Actinomycetes</taxon>
        <taxon>Streptosporangiales</taxon>
        <taxon>Streptosporangiaceae</taxon>
        <taxon>Spongiactinospora</taxon>
    </lineage>
</organism>
<dbReference type="EMBL" id="POUA01000007">
    <property type="protein sequence ID" value="PZG56253.1"/>
    <property type="molecule type" value="Genomic_DNA"/>
</dbReference>
<feature type="signal peptide" evidence="1">
    <location>
        <begin position="1"/>
        <end position="26"/>
    </location>
</feature>
<dbReference type="Proteomes" id="UP000248544">
    <property type="component" value="Unassembled WGS sequence"/>
</dbReference>
<name>A0A2W2H8S9_9ACTN</name>
<gene>
    <name evidence="2" type="ORF">C1I98_01690</name>
</gene>
<evidence type="ECO:0000256" key="1">
    <source>
        <dbReference type="SAM" id="SignalP"/>
    </source>
</evidence>
<accession>A0A2W2H8S9</accession>
<evidence type="ECO:0000313" key="2">
    <source>
        <dbReference type="EMBL" id="PZG56253.1"/>
    </source>
</evidence>
<evidence type="ECO:0008006" key="4">
    <source>
        <dbReference type="Google" id="ProtNLM"/>
    </source>
</evidence>
<feature type="chain" id="PRO_5016013753" description="Secreted protein" evidence="1">
    <location>
        <begin position="27"/>
        <end position="79"/>
    </location>
</feature>
<dbReference type="RefSeq" id="WP_111165268.1">
    <property type="nucleotide sequence ID" value="NZ_POUA01000007.1"/>
</dbReference>
<comment type="caution">
    <text evidence="2">The sequence shown here is derived from an EMBL/GenBank/DDBJ whole genome shotgun (WGS) entry which is preliminary data.</text>
</comment>
<keyword evidence="1" id="KW-0732">Signal</keyword>
<reference evidence="2 3" key="1">
    <citation type="submission" date="2018-01" db="EMBL/GenBank/DDBJ databases">
        <title>Draft genome sequence of Sphaerisporangium sp. 7K107.</title>
        <authorList>
            <person name="Sahin N."/>
            <person name="Saygin H."/>
            <person name="Ay H."/>
        </authorList>
    </citation>
    <scope>NUCLEOTIDE SEQUENCE [LARGE SCALE GENOMIC DNA]</scope>
    <source>
        <strain evidence="2 3">7K107</strain>
    </source>
</reference>
<proteinExistence type="predicted"/>